<protein>
    <submittedName>
        <fullName evidence="2">Peptidase S9</fullName>
    </submittedName>
</protein>
<proteinExistence type="predicted"/>
<organism evidence="2 3">
    <name type="scientific">Marinobacterium nitratireducens</name>
    <dbReference type="NCBI Taxonomy" id="518897"/>
    <lineage>
        <taxon>Bacteria</taxon>
        <taxon>Pseudomonadati</taxon>
        <taxon>Pseudomonadota</taxon>
        <taxon>Gammaproteobacteria</taxon>
        <taxon>Oceanospirillales</taxon>
        <taxon>Oceanospirillaceae</taxon>
        <taxon>Marinobacterium</taxon>
    </lineage>
</organism>
<dbReference type="Gene3D" id="2.120.10.30">
    <property type="entry name" value="TolB, C-terminal domain"/>
    <property type="match status" value="1"/>
</dbReference>
<evidence type="ECO:0000313" key="3">
    <source>
        <dbReference type="Proteomes" id="UP000599578"/>
    </source>
</evidence>
<dbReference type="GO" id="GO:0008236">
    <property type="term" value="F:serine-type peptidase activity"/>
    <property type="evidence" value="ECO:0007669"/>
    <property type="project" value="InterPro"/>
</dbReference>
<sequence>MAQRDYAALKLGRDGLYWVQYCPEDGRNRIVQLSGGRQRMLTPEGFSVRSRVHEYGGGAWCLAGDRLLFVNDEDQQIWLQPLSCQGRVVPPLRVTDTPDCRYGDLLWDPHRRLVIAVAEQHAQDGVHNRLVAVSPHSGQQRVLAQGHDFYSSPSLSPDGRFLAWLAWDHPHQPWTATRLYRAVLERDGRCHAAELMAGKDATESLFQPGFDDDGVLHVVSDRGGWWNLYRLANGRWRNVCPLDAEFGVAQWQLGLSTWTSPEPGRYGCSLIVNGAGRLLDIGRGGEARRLVAGFSLFRSLCSDSRRLYAIAEAPDRQVAVIAVDRESGALEILAGGERPDHALSSPEAFHCDVGAERVHGFFYPPLEAGAAAPPLLIMTHGGPTATSYPVYRPALQYWTGRGFAVLDLNYRGSAGFGRAYRHRLAGSWGQTDVEDVAAAIGALVERGAVDPARILIRGNSAGGYTTLNALASLGNIRAGASLYGVADPGALRQVTHKFESHYLDWLLGDPEREAQLYRSRSPLHRAEAIRCPVIFFQGARDAVVLPDQTRRMHEALKARGVATELHLFEDEAHGFRLAANQIRVLERELAFYRDQIG</sequence>
<feature type="domain" description="Peptidase S9 prolyl oligopeptidase catalytic" evidence="1">
    <location>
        <begin position="394"/>
        <end position="596"/>
    </location>
</feature>
<accession>A0A918DWY1</accession>
<dbReference type="EMBL" id="BMLT01000009">
    <property type="protein sequence ID" value="GGO85618.1"/>
    <property type="molecule type" value="Genomic_DNA"/>
</dbReference>
<dbReference type="GO" id="GO:0006508">
    <property type="term" value="P:proteolysis"/>
    <property type="evidence" value="ECO:0007669"/>
    <property type="project" value="InterPro"/>
</dbReference>
<dbReference type="PANTHER" id="PTHR43056">
    <property type="entry name" value="PEPTIDASE S9 PROLYL OLIGOPEPTIDASE"/>
    <property type="match status" value="1"/>
</dbReference>
<comment type="caution">
    <text evidence="2">The sequence shown here is derived from an EMBL/GenBank/DDBJ whole genome shotgun (WGS) entry which is preliminary data.</text>
</comment>
<dbReference type="InterPro" id="IPR011042">
    <property type="entry name" value="6-blade_b-propeller_TolB-like"/>
</dbReference>
<gene>
    <name evidence="2" type="ORF">GCM10011348_34580</name>
</gene>
<evidence type="ECO:0000259" key="1">
    <source>
        <dbReference type="Pfam" id="PF00326"/>
    </source>
</evidence>
<dbReference type="InterPro" id="IPR050585">
    <property type="entry name" value="Xaa-Pro_dipeptidyl-ppase/CocE"/>
</dbReference>
<dbReference type="AlphaFoldDB" id="A0A918DWY1"/>
<reference evidence="2 3" key="1">
    <citation type="journal article" date="2014" name="Int. J. Syst. Evol. Microbiol.">
        <title>Complete genome sequence of Corynebacterium casei LMG S-19264T (=DSM 44701T), isolated from a smear-ripened cheese.</title>
        <authorList>
            <consortium name="US DOE Joint Genome Institute (JGI-PGF)"/>
            <person name="Walter F."/>
            <person name="Albersmeier A."/>
            <person name="Kalinowski J."/>
            <person name="Ruckert C."/>
        </authorList>
    </citation>
    <scope>NUCLEOTIDE SEQUENCE [LARGE SCALE GENOMIC DNA]</scope>
    <source>
        <strain evidence="2 3">CGMCC 1.7286</strain>
    </source>
</reference>
<dbReference type="SUPFAM" id="SSF69304">
    <property type="entry name" value="Tricorn protease N-terminal domain"/>
    <property type="match status" value="1"/>
</dbReference>
<evidence type="ECO:0000313" key="2">
    <source>
        <dbReference type="EMBL" id="GGO85618.1"/>
    </source>
</evidence>
<dbReference type="InterPro" id="IPR029058">
    <property type="entry name" value="AB_hydrolase_fold"/>
</dbReference>
<dbReference type="SUPFAM" id="SSF53474">
    <property type="entry name" value="alpha/beta-Hydrolases"/>
    <property type="match status" value="1"/>
</dbReference>
<dbReference type="Proteomes" id="UP000599578">
    <property type="component" value="Unassembled WGS sequence"/>
</dbReference>
<dbReference type="PANTHER" id="PTHR43056:SF5">
    <property type="entry name" value="PEPTIDASE S9 PROLYL OLIGOPEPTIDASE CATALYTIC DOMAIN-CONTAINING PROTEIN"/>
    <property type="match status" value="1"/>
</dbReference>
<dbReference type="Pfam" id="PF00326">
    <property type="entry name" value="Peptidase_S9"/>
    <property type="match status" value="1"/>
</dbReference>
<keyword evidence="3" id="KW-1185">Reference proteome</keyword>
<dbReference type="InterPro" id="IPR001375">
    <property type="entry name" value="Peptidase_S9_cat"/>
</dbReference>
<dbReference type="Gene3D" id="3.40.50.1820">
    <property type="entry name" value="alpha/beta hydrolase"/>
    <property type="match status" value="1"/>
</dbReference>
<name>A0A918DWY1_9GAMM</name>